<sequence length="312" mass="34226">MFASCMNLGNLRFSALKDIAKNLVPATASRTLPRSMWTLPSSRPAQEAVITFDDVKDAERASSCILPTTWVDCPLVGSSQYNHDTYIFEFGLPDGKSLDLPTCACLLVRAFDKEGKEAVRPYTPISNNAMLGKFQLMIKVYEQGVVSQYCKNMKIGDVLSFKHITFNCKIRYPFGKKSITMCGGGSGITPMYQALQCLIDTPGDETDITLLLGNKSKADILLKDELDGMVARSNGRLKIVHVLSDANSLPNDWTGETGFIDKAKIEKYAYPAAPDTCVFVCGVPQMYEMLCGPRTEKEVKEGSILAQLGASL</sequence>
<keyword evidence="5 7" id="KW-0520">NAD</keyword>
<evidence type="ECO:0000256" key="2">
    <source>
        <dbReference type="ARBA" id="ARBA00022630"/>
    </source>
</evidence>
<dbReference type="Proteomes" id="UP001190700">
    <property type="component" value="Unassembled WGS sequence"/>
</dbReference>
<dbReference type="PRINTS" id="PR00371">
    <property type="entry name" value="FPNCR"/>
</dbReference>
<feature type="binding site" evidence="6">
    <location>
        <position position="146"/>
    </location>
    <ligand>
        <name>FAD</name>
        <dbReference type="ChEBI" id="CHEBI:57692"/>
    </ligand>
</feature>
<feature type="domain" description="FAD-binding FR-type" evidence="8">
    <location>
        <begin position="68"/>
        <end position="180"/>
    </location>
</feature>
<evidence type="ECO:0000313" key="9">
    <source>
        <dbReference type="EMBL" id="KAK3264058.1"/>
    </source>
</evidence>
<reference evidence="9 10" key="1">
    <citation type="journal article" date="2015" name="Genome Biol. Evol.">
        <title>Comparative Genomics of a Bacterivorous Green Alga Reveals Evolutionary Causalities and Consequences of Phago-Mixotrophic Mode of Nutrition.</title>
        <authorList>
            <person name="Burns J.A."/>
            <person name="Paasch A."/>
            <person name="Narechania A."/>
            <person name="Kim E."/>
        </authorList>
    </citation>
    <scope>NUCLEOTIDE SEQUENCE [LARGE SCALE GENOMIC DNA]</scope>
    <source>
        <strain evidence="9 10">PLY_AMNH</strain>
    </source>
</reference>
<feature type="binding site" evidence="6">
    <location>
        <position position="189"/>
    </location>
    <ligand>
        <name>FAD</name>
        <dbReference type="ChEBI" id="CHEBI:57692"/>
    </ligand>
</feature>
<dbReference type="SUPFAM" id="SSF63380">
    <property type="entry name" value="Riboflavin synthase domain-like"/>
    <property type="match status" value="1"/>
</dbReference>
<dbReference type="InterPro" id="IPR001433">
    <property type="entry name" value="OxRdtase_FAD/NAD-bd"/>
</dbReference>
<keyword evidence="4 7" id="KW-0560">Oxidoreductase</keyword>
<comment type="cofactor">
    <cofactor evidence="1 6 7">
        <name>FAD</name>
        <dbReference type="ChEBI" id="CHEBI:57692"/>
    </cofactor>
</comment>
<dbReference type="InterPro" id="IPR017938">
    <property type="entry name" value="Riboflavin_synthase-like_b-brl"/>
</dbReference>
<gene>
    <name evidence="9" type="ORF">CYMTET_27178</name>
</gene>
<evidence type="ECO:0000259" key="8">
    <source>
        <dbReference type="PROSITE" id="PS51384"/>
    </source>
</evidence>
<feature type="binding site" evidence="6">
    <location>
        <position position="121"/>
    </location>
    <ligand>
        <name>FAD</name>
        <dbReference type="ChEBI" id="CHEBI:57692"/>
    </ligand>
</feature>
<dbReference type="Pfam" id="PF00970">
    <property type="entry name" value="FAD_binding_6"/>
    <property type="match status" value="1"/>
</dbReference>
<dbReference type="GO" id="GO:0090524">
    <property type="term" value="F:cytochrome-b5 reductase activity, acting on NADH"/>
    <property type="evidence" value="ECO:0007669"/>
    <property type="project" value="UniProtKB-EC"/>
</dbReference>
<dbReference type="InterPro" id="IPR039261">
    <property type="entry name" value="FNR_nucleotide-bd"/>
</dbReference>
<keyword evidence="2 6" id="KW-0285">Flavoprotein</keyword>
<dbReference type="PROSITE" id="PS51384">
    <property type="entry name" value="FAD_FR"/>
    <property type="match status" value="1"/>
</dbReference>
<evidence type="ECO:0000256" key="7">
    <source>
        <dbReference type="RuleBase" id="RU361226"/>
    </source>
</evidence>
<dbReference type="PANTHER" id="PTHR19370">
    <property type="entry name" value="NADH-CYTOCHROME B5 REDUCTASE"/>
    <property type="match status" value="1"/>
</dbReference>
<evidence type="ECO:0000256" key="5">
    <source>
        <dbReference type="ARBA" id="ARBA00023027"/>
    </source>
</evidence>
<dbReference type="PRINTS" id="PR00406">
    <property type="entry name" value="CYTB5RDTASE"/>
</dbReference>
<dbReference type="GO" id="GO:0006696">
    <property type="term" value="P:ergosterol biosynthetic process"/>
    <property type="evidence" value="ECO:0007669"/>
    <property type="project" value="TreeGrafter"/>
</dbReference>
<keyword evidence="3 6" id="KW-0274">FAD</keyword>
<evidence type="ECO:0000256" key="3">
    <source>
        <dbReference type="ARBA" id="ARBA00022827"/>
    </source>
</evidence>
<feature type="binding site" evidence="6">
    <location>
        <position position="120"/>
    </location>
    <ligand>
        <name>FAD</name>
        <dbReference type="ChEBI" id="CHEBI:57692"/>
    </ligand>
</feature>
<dbReference type="InterPro" id="IPR008333">
    <property type="entry name" value="Cbr1-like_FAD-bd_dom"/>
</dbReference>
<dbReference type="CDD" id="cd06183">
    <property type="entry name" value="cyt_b5_reduct_like"/>
    <property type="match status" value="1"/>
</dbReference>
<keyword evidence="10" id="KW-1185">Reference proteome</keyword>
<protein>
    <recommendedName>
        <fullName evidence="7">NADH-cytochrome b5 reductase</fullName>
        <ecNumber evidence="7">1.6.2.2</ecNumber>
    </recommendedName>
</protein>
<feature type="binding site" evidence="6">
    <location>
        <position position="147"/>
    </location>
    <ligand>
        <name>FAD</name>
        <dbReference type="ChEBI" id="CHEBI:57692"/>
    </ligand>
</feature>
<organism evidence="9 10">
    <name type="scientific">Cymbomonas tetramitiformis</name>
    <dbReference type="NCBI Taxonomy" id="36881"/>
    <lineage>
        <taxon>Eukaryota</taxon>
        <taxon>Viridiplantae</taxon>
        <taxon>Chlorophyta</taxon>
        <taxon>Pyramimonadophyceae</taxon>
        <taxon>Pyramimonadales</taxon>
        <taxon>Pyramimonadaceae</taxon>
        <taxon>Cymbomonas</taxon>
    </lineage>
</organism>
<proteinExistence type="inferred from homology"/>
<dbReference type="EC" id="1.6.2.2" evidence="7"/>
<comment type="similarity">
    <text evidence="7">Belongs to the flavoprotein pyridine nucleotide cytochrome reductase family.</text>
</comment>
<dbReference type="InterPro" id="IPR001834">
    <property type="entry name" value="CBR-like"/>
</dbReference>
<comment type="catalytic activity">
    <reaction evidence="7">
        <text>2 Fe(III)-[cytochrome b5] + NADH = 2 Fe(II)-[cytochrome b5] + NAD(+) + H(+)</text>
        <dbReference type="Rhea" id="RHEA:46680"/>
        <dbReference type="Rhea" id="RHEA-COMP:10438"/>
        <dbReference type="Rhea" id="RHEA-COMP:10439"/>
        <dbReference type="ChEBI" id="CHEBI:15378"/>
        <dbReference type="ChEBI" id="CHEBI:29033"/>
        <dbReference type="ChEBI" id="CHEBI:29034"/>
        <dbReference type="ChEBI" id="CHEBI:57540"/>
        <dbReference type="ChEBI" id="CHEBI:57945"/>
        <dbReference type="EC" id="1.6.2.2"/>
    </reaction>
</comment>
<name>A0AAE0FQX2_9CHLO</name>
<dbReference type="InterPro" id="IPR017927">
    <property type="entry name" value="FAD-bd_FR_type"/>
</dbReference>
<dbReference type="SUPFAM" id="SSF52343">
    <property type="entry name" value="Ferredoxin reductase-like, C-terminal NADP-linked domain"/>
    <property type="match status" value="1"/>
</dbReference>
<evidence type="ECO:0000256" key="6">
    <source>
        <dbReference type="PIRSR" id="PIRSR601834-1"/>
    </source>
</evidence>
<evidence type="ECO:0000256" key="1">
    <source>
        <dbReference type="ARBA" id="ARBA00001974"/>
    </source>
</evidence>
<dbReference type="Gene3D" id="2.40.30.10">
    <property type="entry name" value="Translation factors"/>
    <property type="match status" value="1"/>
</dbReference>
<dbReference type="Pfam" id="PF00175">
    <property type="entry name" value="NAD_binding_1"/>
    <property type="match status" value="1"/>
</dbReference>
<dbReference type="Gene3D" id="3.40.50.80">
    <property type="entry name" value="Nucleotide-binding domain of ferredoxin-NADP reductase (FNR) module"/>
    <property type="match status" value="1"/>
</dbReference>
<evidence type="ECO:0000256" key="4">
    <source>
        <dbReference type="ARBA" id="ARBA00023002"/>
    </source>
</evidence>
<dbReference type="AlphaFoldDB" id="A0AAE0FQX2"/>
<dbReference type="PANTHER" id="PTHR19370:SF143">
    <property type="entry name" value="PLASMA MEMBRANE-ASSOCIATED COENZYME Q6 REDUCTASE PGA3"/>
    <property type="match status" value="1"/>
</dbReference>
<feature type="binding site" evidence="6">
    <location>
        <position position="122"/>
    </location>
    <ligand>
        <name>FAD</name>
        <dbReference type="ChEBI" id="CHEBI:57692"/>
    </ligand>
</feature>
<dbReference type="EMBL" id="LGRX02014824">
    <property type="protein sequence ID" value="KAK3264058.1"/>
    <property type="molecule type" value="Genomic_DNA"/>
</dbReference>
<feature type="binding site" evidence="6">
    <location>
        <position position="139"/>
    </location>
    <ligand>
        <name>FAD</name>
        <dbReference type="ChEBI" id="CHEBI:57692"/>
    </ligand>
</feature>
<dbReference type="InterPro" id="IPR001709">
    <property type="entry name" value="Flavoprot_Pyr_Nucl_cyt_Rdtase"/>
</dbReference>
<accession>A0AAE0FQX2</accession>
<comment type="caution">
    <text evidence="9">The sequence shown here is derived from an EMBL/GenBank/DDBJ whole genome shotgun (WGS) entry which is preliminary data.</text>
</comment>
<evidence type="ECO:0000313" key="10">
    <source>
        <dbReference type="Proteomes" id="UP001190700"/>
    </source>
</evidence>